<keyword evidence="2" id="KW-0067">ATP-binding</keyword>
<organism evidence="4 5">
    <name type="scientific">Lactobacillus bombicola</name>
    <dbReference type="NCBI Taxonomy" id="1505723"/>
    <lineage>
        <taxon>Bacteria</taxon>
        <taxon>Bacillati</taxon>
        <taxon>Bacillota</taxon>
        <taxon>Bacilli</taxon>
        <taxon>Lactobacillales</taxon>
        <taxon>Lactobacillaceae</taxon>
        <taxon>Lactobacillus</taxon>
    </lineage>
</organism>
<dbReference type="AlphaFoldDB" id="A0A396SQA9"/>
<dbReference type="PANTHER" id="PTHR42798:SF4">
    <property type="entry name" value="ABC TRANSPORTER DOMAIN-CONTAINING PROTEIN"/>
    <property type="match status" value="1"/>
</dbReference>
<keyword evidence="1" id="KW-0547">Nucleotide-binding</keyword>
<comment type="caution">
    <text evidence="4">The sequence shown here is derived from an EMBL/GenBank/DDBJ whole genome shotgun (WGS) entry which is preliminary data.</text>
</comment>
<dbReference type="Gene3D" id="3.40.50.300">
    <property type="entry name" value="P-loop containing nucleotide triphosphate hydrolases"/>
    <property type="match status" value="1"/>
</dbReference>
<proteinExistence type="predicted"/>
<evidence type="ECO:0000313" key="4">
    <source>
        <dbReference type="EMBL" id="RHW53837.1"/>
    </source>
</evidence>
<dbReference type="InterPro" id="IPR027417">
    <property type="entry name" value="P-loop_NTPase"/>
</dbReference>
<gene>
    <name evidence="4" type="ORF">DS835_06965</name>
</gene>
<evidence type="ECO:0000256" key="1">
    <source>
        <dbReference type="ARBA" id="ARBA00022741"/>
    </source>
</evidence>
<reference evidence="4 5" key="1">
    <citation type="submission" date="2018-07" db="EMBL/GenBank/DDBJ databases">
        <title>Genome sequences of six Lactobacillus spp. isolated from bumble bee guts.</title>
        <authorList>
            <person name="Motta E.V.S."/>
            <person name="Moran N.A."/>
        </authorList>
    </citation>
    <scope>NUCLEOTIDE SEQUENCE [LARGE SCALE GENOMIC DNA]</scope>
    <source>
        <strain evidence="4 5">OCC3</strain>
    </source>
</reference>
<sequence>MNNIIELKNVNKKFKKKIILHNLNMKIEKNKITTIYGPSGSGKSTILNIIGLLDNLDTGQLVLFNEPAPKINSKKARKILQTKISYLFQNFALLNEQSINKNLNLAKLDVKESKVSFEKRKSQLLTQLNIKVSKKTKVGSLSGGEQQRISFARCLLKPCELILCDEPTGSLDPENTKIIFDALKFAKNKGKTIVIVSHDPYIIKNSDIAIDLLSVMGYFYVNF</sequence>
<accession>A0A396SQA9</accession>
<dbReference type="GO" id="GO:0005524">
    <property type="term" value="F:ATP binding"/>
    <property type="evidence" value="ECO:0007669"/>
    <property type="project" value="UniProtKB-KW"/>
</dbReference>
<dbReference type="InterPro" id="IPR003439">
    <property type="entry name" value="ABC_transporter-like_ATP-bd"/>
</dbReference>
<dbReference type="PROSITE" id="PS00211">
    <property type="entry name" value="ABC_TRANSPORTER_1"/>
    <property type="match status" value="1"/>
</dbReference>
<evidence type="ECO:0000259" key="3">
    <source>
        <dbReference type="PROSITE" id="PS50893"/>
    </source>
</evidence>
<dbReference type="RefSeq" id="WP_118898199.1">
    <property type="nucleotide sequence ID" value="NZ_QOCV01000010.1"/>
</dbReference>
<dbReference type="SUPFAM" id="SSF52540">
    <property type="entry name" value="P-loop containing nucleoside triphosphate hydrolases"/>
    <property type="match status" value="1"/>
</dbReference>
<evidence type="ECO:0000313" key="5">
    <source>
        <dbReference type="Proteomes" id="UP000265862"/>
    </source>
</evidence>
<evidence type="ECO:0000256" key="2">
    <source>
        <dbReference type="ARBA" id="ARBA00022840"/>
    </source>
</evidence>
<dbReference type="EMBL" id="QOCV01000010">
    <property type="protein sequence ID" value="RHW53837.1"/>
    <property type="molecule type" value="Genomic_DNA"/>
</dbReference>
<protein>
    <submittedName>
        <fullName evidence="4">ABC transporter</fullName>
    </submittedName>
</protein>
<dbReference type="Pfam" id="PF00005">
    <property type="entry name" value="ABC_tran"/>
    <property type="match status" value="1"/>
</dbReference>
<dbReference type="PANTHER" id="PTHR42798">
    <property type="entry name" value="LIPOPROTEIN-RELEASING SYSTEM ATP-BINDING PROTEIN LOLD"/>
    <property type="match status" value="1"/>
</dbReference>
<dbReference type="InterPro" id="IPR017871">
    <property type="entry name" value="ABC_transporter-like_CS"/>
</dbReference>
<dbReference type="Proteomes" id="UP000265862">
    <property type="component" value="Unassembled WGS sequence"/>
</dbReference>
<feature type="domain" description="ABC transporter" evidence="3">
    <location>
        <begin position="5"/>
        <end position="219"/>
    </location>
</feature>
<name>A0A396SQA9_9LACO</name>
<dbReference type="SMART" id="SM00382">
    <property type="entry name" value="AAA"/>
    <property type="match status" value="1"/>
</dbReference>
<dbReference type="PROSITE" id="PS50893">
    <property type="entry name" value="ABC_TRANSPORTER_2"/>
    <property type="match status" value="1"/>
</dbReference>
<dbReference type="GO" id="GO:0016887">
    <property type="term" value="F:ATP hydrolysis activity"/>
    <property type="evidence" value="ECO:0007669"/>
    <property type="project" value="InterPro"/>
</dbReference>
<dbReference type="InterPro" id="IPR003593">
    <property type="entry name" value="AAA+_ATPase"/>
</dbReference>